<keyword evidence="1" id="KW-0732">Signal</keyword>
<dbReference type="Gene3D" id="2.120.10.30">
    <property type="entry name" value="TolB, C-terminal domain"/>
    <property type="match status" value="1"/>
</dbReference>
<dbReference type="PANTHER" id="PTHR33546">
    <property type="entry name" value="LARGE, MULTIFUNCTIONAL SECRETED PROTEIN-RELATED"/>
    <property type="match status" value="1"/>
</dbReference>
<feature type="signal peptide" evidence="1">
    <location>
        <begin position="1"/>
        <end position="21"/>
    </location>
</feature>
<evidence type="ECO:0000313" key="2">
    <source>
        <dbReference type="EMBL" id="MDU0353387.1"/>
    </source>
</evidence>
<accession>A0ABU3STQ5</accession>
<evidence type="ECO:0000313" key="3">
    <source>
        <dbReference type="Proteomes" id="UP001247805"/>
    </source>
</evidence>
<dbReference type="EMBL" id="JAWDIO010000002">
    <property type="protein sequence ID" value="MDU0353387.1"/>
    <property type="molecule type" value="Genomic_DNA"/>
</dbReference>
<dbReference type="Proteomes" id="UP001247805">
    <property type="component" value="Unassembled WGS sequence"/>
</dbReference>
<dbReference type="RefSeq" id="WP_316025066.1">
    <property type="nucleotide sequence ID" value="NZ_JAWDIO010000002.1"/>
</dbReference>
<proteinExistence type="predicted"/>
<organism evidence="2 3">
    <name type="scientific">Paraglaciecola aquimarina</name>
    <dbReference type="NCBI Taxonomy" id="1235557"/>
    <lineage>
        <taxon>Bacteria</taxon>
        <taxon>Pseudomonadati</taxon>
        <taxon>Pseudomonadota</taxon>
        <taxon>Gammaproteobacteria</taxon>
        <taxon>Alteromonadales</taxon>
        <taxon>Alteromonadaceae</taxon>
        <taxon>Paraglaciecola</taxon>
    </lineage>
</organism>
<name>A0ABU3STQ5_9ALTE</name>
<sequence>MIRPILFSLIGLASTFSFCHAADQQNHNPWLDYYDIQDISIPKGVDPQISGLQALRNGTIAASFHDGNLLVLDPKTMDWSTYATGLHEPLGIKEDKTGALVVAQMAELTRLVDENGDGKADLYQTLSDDFGLTGNYHEFAFGPAMDSKGNMYISLNVASNRAGIFQEIRGPYSKLCPPQEEMKNWRDKEAYKQTQKKVGRMYSCAPYRGWILQVTPEGKTTPYAYGLRSPNGIHIDKQDRLWVTDNQGDWIGTSPLHLVEQGDFLGHPASLLWKDGWQKTIAEMRTSDIEPMRKLPVALFPQGELANSPTQPINTIDPTLFGLPEGELLIGDMNQNNLIRFIADEVKGTMQGTLLPFISGDELGIGNNRFTFTPDGALWVGKMHYRWAGGIGIKKITWKHKPFLFIKKSKPS</sequence>
<keyword evidence="3" id="KW-1185">Reference proteome</keyword>
<gene>
    <name evidence="2" type="ORF">RS130_05090</name>
</gene>
<reference evidence="2 3" key="1">
    <citation type="submission" date="2023-10" db="EMBL/GenBank/DDBJ databases">
        <title>Glaciecola aquimarina strain GGW-M5 nov., isolated from a coastal seawater.</title>
        <authorList>
            <person name="Bayburt H."/>
            <person name="Kim J.M."/>
            <person name="Choi B.J."/>
            <person name="Jeon C.O."/>
        </authorList>
    </citation>
    <scope>NUCLEOTIDE SEQUENCE [LARGE SCALE GENOMIC DNA]</scope>
    <source>
        <strain evidence="2 3">KCTC 32108</strain>
    </source>
</reference>
<dbReference type="PANTHER" id="PTHR33546:SF1">
    <property type="entry name" value="LARGE, MULTIFUNCTIONAL SECRETED PROTEIN"/>
    <property type="match status" value="1"/>
</dbReference>
<dbReference type="InterPro" id="IPR011042">
    <property type="entry name" value="6-blade_b-propeller_TolB-like"/>
</dbReference>
<dbReference type="SUPFAM" id="SSF63829">
    <property type="entry name" value="Calcium-dependent phosphotriesterase"/>
    <property type="match status" value="1"/>
</dbReference>
<comment type="caution">
    <text evidence="2">The sequence shown here is derived from an EMBL/GenBank/DDBJ whole genome shotgun (WGS) entry which is preliminary data.</text>
</comment>
<evidence type="ECO:0000256" key="1">
    <source>
        <dbReference type="SAM" id="SignalP"/>
    </source>
</evidence>
<protein>
    <submittedName>
        <fullName evidence="2">Uncharacterized protein</fullName>
    </submittedName>
</protein>
<feature type="chain" id="PRO_5047298004" evidence="1">
    <location>
        <begin position="22"/>
        <end position="412"/>
    </location>
</feature>